<feature type="region of interest" description="Disordered" evidence="6">
    <location>
        <begin position="556"/>
        <end position="587"/>
    </location>
</feature>
<keyword evidence="4" id="KW-0863">Zinc-finger</keyword>
<proteinExistence type="predicted"/>
<dbReference type="SUPFAM" id="SSF57756">
    <property type="entry name" value="Retrovirus zinc finger-like domains"/>
    <property type="match status" value="1"/>
</dbReference>
<dbReference type="Pfam" id="PF22936">
    <property type="entry name" value="Pol_BBD"/>
    <property type="match status" value="1"/>
</dbReference>
<dbReference type="InterPro" id="IPR054722">
    <property type="entry name" value="PolX-like_BBD"/>
</dbReference>
<keyword evidence="4" id="KW-0862">Zinc</keyword>
<protein>
    <submittedName>
        <fullName evidence="9">Uncharacterized protein</fullName>
    </submittedName>
</protein>
<keyword evidence="1" id="KW-0645">Protease</keyword>
<dbReference type="EMBL" id="BKCJ010002596">
    <property type="protein sequence ID" value="GEU49657.1"/>
    <property type="molecule type" value="Genomic_DNA"/>
</dbReference>
<dbReference type="InterPro" id="IPR036875">
    <property type="entry name" value="Znf_CCHC_sf"/>
</dbReference>
<dbReference type="Gene3D" id="3.30.420.10">
    <property type="entry name" value="Ribonuclease H-like superfamily/Ribonuclease H"/>
    <property type="match status" value="1"/>
</dbReference>
<dbReference type="InterPro" id="IPR001878">
    <property type="entry name" value="Znf_CCHC"/>
</dbReference>
<feature type="compositionally biased region" description="Polar residues" evidence="6">
    <location>
        <begin position="1237"/>
        <end position="1254"/>
    </location>
</feature>
<feature type="compositionally biased region" description="Polar residues" evidence="6">
    <location>
        <begin position="566"/>
        <end position="587"/>
    </location>
</feature>
<dbReference type="CDD" id="cd09272">
    <property type="entry name" value="RNase_HI_RT_Ty1"/>
    <property type="match status" value="1"/>
</dbReference>
<feature type="domain" description="CCHC-type" evidence="7">
    <location>
        <begin position="314"/>
        <end position="328"/>
    </location>
</feature>
<organism evidence="9">
    <name type="scientific">Tanacetum cinerariifolium</name>
    <name type="common">Dalmatian daisy</name>
    <name type="synonym">Chrysanthemum cinerariifolium</name>
    <dbReference type="NCBI Taxonomy" id="118510"/>
    <lineage>
        <taxon>Eukaryota</taxon>
        <taxon>Viridiplantae</taxon>
        <taxon>Streptophyta</taxon>
        <taxon>Embryophyta</taxon>
        <taxon>Tracheophyta</taxon>
        <taxon>Spermatophyta</taxon>
        <taxon>Magnoliopsida</taxon>
        <taxon>eudicotyledons</taxon>
        <taxon>Gunneridae</taxon>
        <taxon>Pentapetalae</taxon>
        <taxon>asterids</taxon>
        <taxon>campanulids</taxon>
        <taxon>Asterales</taxon>
        <taxon>Asteraceae</taxon>
        <taxon>Asteroideae</taxon>
        <taxon>Anthemideae</taxon>
        <taxon>Anthemidinae</taxon>
        <taxon>Tanacetum</taxon>
    </lineage>
</organism>
<gene>
    <name evidence="9" type="ORF">Tci_021635</name>
</gene>
<keyword evidence="3" id="KW-0378">Hydrolase</keyword>
<dbReference type="InterPro" id="IPR036397">
    <property type="entry name" value="RNaseH_sf"/>
</dbReference>
<dbReference type="InterPro" id="IPR013103">
    <property type="entry name" value="RVT_2"/>
</dbReference>
<evidence type="ECO:0000256" key="3">
    <source>
        <dbReference type="ARBA" id="ARBA00022801"/>
    </source>
</evidence>
<dbReference type="Gene3D" id="4.10.60.10">
    <property type="entry name" value="Zinc finger, CCHC-type"/>
    <property type="match status" value="1"/>
</dbReference>
<keyword evidence="2" id="KW-0479">Metal-binding</keyword>
<evidence type="ECO:0000259" key="7">
    <source>
        <dbReference type="PROSITE" id="PS50158"/>
    </source>
</evidence>
<evidence type="ECO:0000256" key="2">
    <source>
        <dbReference type="ARBA" id="ARBA00022723"/>
    </source>
</evidence>
<feature type="region of interest" description="Disordered" evidence="6">
    <location>
        <begin position="521"/>
        <end position="541"/>
    </location>
</feature>
<accession>A0A6L2KLM6</accession>
<dbReference type="PROSITE" id="PS50158">
    <property type="entry name" value="ZF_CCHC"/>
    <property type="match status" value="1"/>
</dbReference>
<dbReference type="SMART" id="SM00343">
    <property type="entry name" value="ZnF_C2HC"/>
    <property type="match status" value="1"/>
</dbReference>
<keyword evidence="5" id="KW-0175">Coiled coil</keyword>
<dbReference type="PANTHER" id="PTHR42648">
    <property type="entry name" value="TRANSPOSASE, PUTATIVE-RELATED"/>
    <property type="match status" value="1"/>
</dbReference>
<name>A0A6L2KLM6_TANCI</name>
<dbReference type="SUPFAM" id="SSF53098">
    <property type="entry name" value="Ribonuclease H-like"/>
    <property type="match status" value="1"/>
</dbReference>
<feature type="domain" description="Integrase catalytic" evidence="8">
    <location>
        <begin position="974"/>
        <end position="1103"/>
    </location>
</feature>
<dbReference type="Pfam" id="PF07727">
    <property type="entry name" value="RVT_2"/>
    <property type="match status" value="1"/>
</dbReference>
<evidence type="ECO:0000256" key="4">
    <source>
        <dbReference type="PROSITE-ProRule" id="PRU00047"/>
    </source>
</evidence>
<dbReference type="PANTHER" id="PTHR42648:SF32">
    <property type="entry name" value="RIBONUCLEASE H-LIKE DOMAIN, GAG-PRE-INTEGRASE DOMAIN PROTEIN-RELATED"/>
    <property type="match status" value="1"/>
</dbReference>
<feature type="compositionally biased region" description="Basic residues" evidence="6">
    <location>
        <begin position="614"/>
        <end position="635"/>
    </location>
</feature>
<evidence type="ECO:0000259" key="8">
    <source>
        <dbReference type="PROSITE" id="PS50994"/>
    </source>
</evidence>
<feature type="region of interest" description="Disordered" evidence="6">
    <location>
        <begin position="605"/>
        <end position="662"/>
    </location>
</feature>
<comment type="caution">
    <text evidence="9">The sequence shown here is derived from an EMBL/GenBank/DDBJ whole genome shotgun (WGS) entry which is preliminary data.</text>
</comment>
<evidence type="ECO:0000256" key="6">
    <source>
        <dbReference type="SAM" id="MobiDB-lite"/>
    </source>
</evidence>
<dbReference type="InterPro" id="IPR001584">
    <property type="entry name" value="Integrase_cat-core"/>
</dbReference>
<dbReference type="InterPro" id="IPR025724">
    <property type="entry name" value="GAG-pre-integrase_dom"/>
</dbReference>
<dbReference type="GO" id="GO:0008270">
    <property type="term" value="F:zinc ion binding"/>
    <property type="evidence" value="ECO:0007669"/>
    <property type="project" value="UniProtKB-KW"/>
</dbReference>
<dbReference type="Pfam" id="PF25597">
    <property type="entry name" value="SH3_retrovirus"/>
    <property type="match status" value="1"/>
</dbReference>
<dbReference type="Pfam" id="PF13976">
    <property type="entry name" value="gag_pre-integrs"/>
    <property type="match status" value="1"/>
</dbReference>
<dbReference type="GO" id="GO:0003676">
    <property type="term" value="F:nucleic acid binding"/>
    <property type="evidence" value="ECO:0007669"/>
    <property type="project" value="InterPro"/>
</dbReference>
<evidence type="ECO:0000256" key="1">
    <source>
        <dbReference type="ARBA" id="ARBA00022670"/>
    </source>
</evidence>
<reference evidence="9" key="1">
    <citation type="journal article" date="2019" name="Sci. Rep.">
        <title>Draft genome of Tanacetum cinerariifolium, the natural source of mosquito coil.</title>
        <authorList>
            <person name="Yamashiro T."/>
            <person name="Shiraishi A."/>
            <person name="Satake H."/>
            <person name="Nakayama K."/>
        </authorList>
    </citation>
    <scope>NUCLEOTIDE SEQUENCE</scope>
</reference>
<dbReference type="GO" id="GO:0015074">
    <property type="term" value="P:DNA integration"/>
    <property type="evidence" value="ECO:0007669"/>
    <property type="project" value="InterPro"/>
</dbReference>
<sequence length="1971" mass="223234">MYKAFPLPVIEFPLPEEVPTVSEESCHCHKKREATAVKIALLLKSIRNCQSKSDDSYTKIQQYLQHERYALREVIKFGDSYEVPASAASTATIDTTSDGTGKKNGRTVTVTTKDMQKRKNDVKARTTLLMSLPDEHQLRFTEGLETLEQTFNRLQVIVSQLQFMDVEIEQDDLNQKFLTSLAPEWLMHMIKKSEPDPHNKAFISLAKHSRGNKDVNTASVSNTSTNVPITSANIGVASISQDTACAYIASQSSGSQIKFEDINQIDEDDMEEMDIKWNMALLSMRANKFWKKTGKKISIQGTDMAGFDKTKVECFKCHKMGHFARECRAPKIQDRGRRDNYRQGSKVEEKAPKALMAIDRVGWDWSYMANDKENYALVADKEAPTEFSLMANISVESKVFDNSLCSKDCKKNTDSLNSKITDLTDKIFDAKNMIYHYKLGLAQVESRLVEHKDREIKYCEKIRGLELEVEFKTNSLEYLAKELETLKKEKKRLDGKLAGFQTASKDLDNLLESQRLDKNKEGLGYNVVPPPPAQIYSSPKKDMSWTGLPEFKHDTVTDCSRPVPTVESSLVDTQNRNPSVTEEASPSTISTKSFIKFVKANDSPINSKTDKAKTTKKPPVKKRVKKGTCKSHNNTHKSFTSRPAVNKPYKPPIRPIRSNMNGAWPNRTSLNKPAHSYTNRPFQRTSAMRSQYRAPWVSNVNKKFPPVNRKFSTVSRKFSTVNRKFPTANRKFITCGTKFSTANMGNKGKAVRPSACWFWKPSQNLSNKGPNRNNVSVMFKKYTYIDTQGKLKSDSGCSRHMTGNISYLSNFELFDGGYVSFGQGGCKITGKGTIKNGKLEFENVYFVKDLKYNLFSVSQICDNKNNVLFTDSECIVLGRNFKLSDDDNLLLRIPRQHNMYSIDLNNIVPHKDLTCLVAKASADECMLWHRRLGHLNFKTMNKLVRHNLVRGLPTKCFENDPTCTACLKRKQHKASWTFFLKTKNETSGILMKFIIEIENLKDLKVKIIKCDNGGEFRNKEMNDFCSQKRIKREFSNVRTPQQNDVAKRRNRTLIEVARTMLADAKLPVTFWAEAVNTTCYVQNRVLVNKSQNKTPYELFNGRNPAIGFRKPFGCHVMILNTLDNLGKFKAKGDGGYFIRYSMSSKVFRVFNKRTRRVEENLHVEFLENKAIEKGAGSNWLFDIDSLTKSMNYVPVAASQEVKKDVSSLRYIALPNWVHDALLESSSSKPQDDCSTDVPESSGNSNPTATSTNPPADQLETLTVETPIPTVSSPVPTVCFTNSLKPSSDTRLILKRVANQVETPSLDNIFTLTNRFEDILGVTTNSVDSDGVEADMDVKSAFLYGTIDEEVYVMQPPGFQDPKFLAKVYKVEKAMGTIDQTLFIIRQREDFILVQVYVDDIIFGSLNSHLCREFEALMHEKFQMSDMDIMFAICACARHQMAPKECHLHAVKRIFRYLKGHPKLGLWYPKESLFDLVAYSDSNYGGATQDRKSTTGGCQFLGRSLISRQCKKQTIVATLTTKAEYVAAANLLTKPFDAGRFQYLVCKLFPLLEKLSTVSVFLSFGLTFAGTSKYWGVLRILMISLRLIPLVSKGYVTMKAYEPASPFRDVSKGKACPTDSGFGADQDMANIAKTSTLPYDSTPKVLEINRLKARVKLFEDREGVAAERSGDDAPIKGRNLDEGEAVAEGVSDDTEEMATVLTSMETTTVLASGAAEVPTGSGSIPTTGSPAAEVPTGIDVVPTAGPIFATATVVTPYIRRKGKETMVESETLKKKKIQEQMDILMARQLEEEMERDAQRMNELDRCNETVAKYLQEYHQFSTELPLERRIELISDLIKYQDNYAKQLEDFIPIGSKEKVERFKRKGIRFEQESVKKLKTSEEVPEEVKIPDEVHKEKVKEMMHLVPIKEVYVEALQIKHPIIEWKPMDRKDLNQLWALVKESLSIRQPTSNKEMELWVELKRLYEPDDEDQL</sequence>
<feature type="region of interest" description="Disordered" evidence="6">
    <location>
        <begin position="1224"/>
        <end position="1256"/>
    </location>
</feature>
<dbReference type="GO" id="GO:0006508">
    <property type="term" value="P:proteolysis"/>
    <property type="evidence" value="ECO:0007669"/>
    <property type="project" value="UniProtKB-KW"/>
</dbReference>
<dbReference type="InterPro" id="IPR012337">
    <property type="entry name" value="RNaseH-like_sf"/>
</dbReference>
<dbReference type="InterPro" id="IPR039537">
    <property type="entry name" value="Retrotran_Ty1/copia-like"/>
</dbReference>
<dbReference type="GO" id="GO:0008233">
    <property type="term" value="F:peptidase activity"/>
    <property type="evidence" value="ECO:0007669"/>
    <property type="project" value="UniProtKB-KW"/>
</dbReference>
<evidence type="ECO:0000313" key="9">
    <source>
        <dbReference type="EMBL" id="GEU49657.1"/>
    </source>
</evidence>
<dbReference type="InterPro" id="IPR057670">
    <property type="entry name" value="SH3_retrovirus"/>
</dbReference>
<feature type="coiled-coil region" evidence="5">
    <location>
        <begin position="469"/>
        <end position="503"/>
    </location>
</feature>
<dbReference type="PROSITE" id="PS50994">
    <property type="entry name" value="INTEGRASE"/>
    <property type="match status" value="1"/>
</dbReference>
<evidence type="ECO:0000256" key="5">
    <source>
        <dbReference type="SAM" id="Coils"/>
    </source>
</evidence>